<feature type="region of interest" description="Disordered" evidence="1">
    <location>
        <begin position="22"/>
        <end position="55"/>
    </location>
</feature>
<feature type="compositionally biased region" description="Basic residues" evidence="1">
    <location>
        <begin position="125"/>
        <end position="139"/>
    </location>
</feature>
<name>A0A316YPA1_9BASI</name>
<keyword evidence="3" id="KW-1185">Reference proteome</keyword>
<dbReference type="AlphaFoldDB" id="A0A316YPA1"/>
<sequence>MSRSFLHLSAMTYPYVCSTCASTRSGSRTGVTGPSTGACRGGRGQAGTMDTSGTPVSGVSDGLTVDWEGAGNAAHPSNLASGIYYRPILQPCVPYEDCPPTDERTKSQPGRAEGKKGGDYSWRTSHVRASRGGRVRWRTRRESPGRDRRPSPSSLRRGLRR</sequence>
<dbReference type="EMBL" id="KZ819636">
    <property type="protein sequence ID" value="PWN89883.1"/>
    <property type="molecule type" value="Genomic_DNA"/>
</dbReference>
<dbReference type="Proteomes" id="UP000245768">
    <property type="component" value="Unassembled WGS sequence"/>
</dbReference>
<feature type="compositionally biased region" description="Low complexity" evidence="1">
    <location>
        <begin position="151"/>
        <end position="161"/>
    </location>
</feature>
<feature type="compositionally biased region" description="Basic and acidic residues" evidence="1">
    <location>
        <begin position="140"/>
        <end position="150"/>
    </location>
</feature>
<dbReference type="GeneID" id="37047761"/>
<feature type="region of interest" description="Disordered" evidence="1">
    <location>
        <begin position="95"/>
        <end position="161"/>
    </location>
</feature>
<protein>
    <submittedName>
        <fullName evidence="2">Uncharacterized protein</fullName>
    </submittedName>
</protein>
<evidence type="ECO:0000313" key="3">
    <source>
        <dbReference type="Proteomes" id="UP000245768"/>
    </source>
</evidence>
<evidence type="ECO:0000256" key="1">
    <source>
        <dbReference type="SAM" id="MobiDB-lite"/>
    </source>
</evidence>
<reference evidence="2 3" key="1">
    <citation type="journal article" date="2018" name="Mol. Biol. Evol.">
        <title>Broad Genomic Sampling Reveals a Smut Pathogenic Ancestry of the Fungal Clade Ustilaginomycotina.</title>
        <authorList>
            <person name="Kijpornyongpan T."/>
            <person name="Mondo S.J."/>
            <person name="Barry K."/>
            <person name="Sandor L."/>
            <person name="Lee J."/>
            <person name="Lipzen A."/>
            <person name="Pangilinan J."/>
            <person name="LaButti K."/>
            <person name="Hainaut M."/>
            <person name="Henrissat B."/>
            <person name="Grigoriev I.V."/>
            <person name="Spatafora J.W."/>
            <person name="Aime M.C."/>
        </authorList>
    </citation>
    <scope>NUCLEOTIDE SEQUENCE [LARGE SCALE GENOMIC DNA]</scope>
    <source>
        <strain evidence="2 3">MCA 4198</strain>
    </source>
</reference>
<evidence type="ECO:0000313" key="2">
    <source>
        <dbReference type="EMBL" id="PWN89883.1"/>
    </source>
</evidence>
<accession>A0A316YPA1</accession>
<organism evidence="2 3">
    <name type="scientific">Acaromyces ingoldii</name>
    <dbReference type="NCBI Taxonomy" id="215250"/>
    <lineage>
        <taxon>Eukaryota</taxon>
        <taxon>Fungi</taxon>
        <taxon>Dikarya</taxon>
        <taxon>Basidiomycota</taxon>
        <taxon>Ustilaginomycotina</taxon>
        <taxon>Exobasidiomycetes</taxon>
        <taxon>Exobasidiales</taxon>
        <taxon>Cryptobasidiaceae</taxon>
        <taxon>Acaromyces</taxon>
    </lineage>
</organism>
<feature type="compositionally biased region" description="Basic and acidic residues" evidence="1">
    <location>
        <begin position="101"/>
        <end position="118"/>
    </location>
</feature>
<dbReference type="RefSeq" id="XP_025377081.1">
    <property type="nucleotide sequence ID" value="XM_025525845.1"/>
</dbReference>
<proteinExistence type="predicted"/>
<dbReference type="InParanoid" id="A0A316YPA1"/>
<feature type="compositionally biased region" description="Polar residues" evidence="1">
    <location>
        <begin position="22"/>
        <end position="35"/>
    </location>
</feature>
<gene>
    <name evidence="2" type="ORF">FA10DRAFT_99593</name>
</gene>